<dbReference type="RefSeq" id="WP_145286559.1">
    <property type="nucleotide sequence ID" value="NZ_VMSJ01000001.1"/>
</dbReference>
<dbReference type="InterPro" id="IPR050644">
    <property type="entry name" value="PG_Glycine_Bridge_Synth"/>
</dbReference>
<keyword evidence="7 10" id="KW-0012">Acyltransferase</keyword>
<evidence type="ECO:0000256" key="4">
    <source>
        <dbReference type="ARBA" id="ARBA00022679"/>
    </source>
</evidence>
<dbReference type="OrthoDB" id="2173585at2"/>
<evidence type="ECO:0000313" key="10">
    <source>
        <dbReference type="EMBL" id="TVT29612.1"/>
    </source>
</evidence>
<keyword evidence="5" id="KW-0133">Cell shape</keyword>
<dbReference type="SUPFAM" id="SSF55729">
    <property type="entry name" value="Acyl-CoA N-acyltransferases (Nat)"/>
    <property type="match status" value="2"/>
</dbReference>
<comment type="subcellular location">
    <subcellularLocation>
        <location evidence="1">Cytoplasm</location>
    </subcellularLocation>
</comment>
<dbReference type="AlphaFoldDB" id="A0A558AZC2"/>
<dbReference type="Pfam" id="PF02388">
    <property type="entry name" value="FemAB"/>
    <property type="match status" value="1"/>
</dbReference>
<proteinExistence type="inferred from homology"/>
<dbReference type="PANTHER" id="PTHR36174:SF2">
    <property type="entry name" value="AMINOACYLTRANSFERASE FEMA"/>
    <property type="match status" value="1"/>
</dbReference>
<keyword evidence="9" id="KW-0175">Coiled coil</keyword>
<evidence type="ECO:0000313" key="11">
    <source>
        <dbReference type="Proteomes" id="UP000315103"/>
    </source>
</evidence>
<dbReference type="EMBL" id="VMSJ01000001">
    <property type="protein sequence ID" value="TVT29612.1"/>
    <property type="molecule type" value="Genomic_DNA"/>
</dbReference>
<dbReference type="Gene3D" id="1.20.58.90">
    <property type="match status" value="1"/>
</dbReference>
<dbReference type="InterPro" id="IPR016181">
    <property type="entry name" value="Acyl_CoA_acyltransferase"/>
</dbReference>
<evidence type="ECO:0000256" key="7">
    <source>
        <dbReference type="ARBA" id="ARBA00023315"/>
    </source>
</evidence>
<dbReference type="GO" id="GO:0008360">
    <property type="term" value="P:regulation of cell shape"/>
    <property type="evidence" value="ECO:0007669"/>
    <property type="project" value="UniProtKB-KW"/>
</dbReference>
<dbReference type="GO" id="GO:0005737">
    <property type="term" value="C:cytoplasm"/>
    <property type="evidence" value="ECO:0007669"/>
    <property type="project" value="UniProtKB-SubCell"/>
</dbReference>
<evidence type="ECO:0000256" key="9">
    <source>
        <dbReference type="SAM" id="Coils"/>
    </source>
</evidence>
<dbReference type="PANTHER" id="PTHR36174">
    <property type="entry name" value="LIPID II:GLYCINE GLYCYLTRANSFERASE"/>
    <property type="match status" value="1"/>
</dbReference>
<evidence type="ECO:0000256" key="5">
    <source>
        <dbReference type="ARBA" id="ARBA00022960"/>
    </source>
</evidence>
<dbReference type="GO" id="GO:0071555">
    <property type="term" value="P:cell wall organization"/>
    <property type="evidence" value="ECO:0007669"/>
    <property type="project" value="UniProtKB-KW"/>
</dbReference>
<dbReference type="InterPro" id="IPR003447">
    <property type="entry name" value="FEMABX"/>
</dbReference>
<comment type="similarity">
    <text evidence="2">Belongs to the FemABX family.</text>
</comment>
<feature type="coiled-coil region" evidence="9">
    <location>
        <begin position="252"/>
        <end position="296"/>
    </location>
</feature>
<evidence type="ECO:0000256" key="8">
    <source>
        <dbReference type="ARBA" id="ARBA00023316"/>
    </source>
</evidence>
<evidence type="ECO:0000256" key="3">
    <source>
        <dbReference type="ARBA" id="ARBA00022490"/>
    </source>
</evidence>
<keyword evidence="4 10" id="KW-0808">Transferase</keyword>
<dbReference type="PROSITE" id="PS51191">
    <property type="entry name" value="FEMABX"/>
    <property type="match status" value="1"/>
</dbReference>
<dbReference type="GO" id="GO:0016755">
    <property type="term" value="F:aminoacyltransferase activity"/>
    <property type="evidence" value="ECO:0007669"/>
    <property type="project" value="InterPro"/>
</dbReference>
<keyword evidence="8" id="KW-0961">Cell wall biogenesis/degradation</keyword>
<reference evidence="10 11" key="1">
    <citation type="submission" date="2019-07" db="EMBL/GenBank/DDBJ databases">
        <title>Salinicoccus cyprini sp. nov., isolated from gastro-intestinal tract of mirror carp, Cyprinus carpio var. specularis, collected from Gobind Sagar Reservoir, Himachal Pradesh, India.</title>
        <authorList>
            <person name="Talwar C."/>
            <person name="Singh A.K."/>
            <person name="Lal R."/>
            <person name="Negi R.K."/>
        </authorList>
    </citation>
    <scope>NUCLEOTIDE SEQUENCE [LARGE SCALE GENOMIC DNA]</scope>
    <source>
        <strain evidence="10 11">CT19</strain>
    </source>
</reference>
<name>A0A558AZC2_9STAP</name>
<dbReference type="GO" id="GO:0009252">
    <property type="term" value="P:peptidoglycan biosynthetic process"/>
    <property type="evidence" value="ECO:0007669"/>
    <property type="project" value="UniProtKB-KW"/>
</dbReference>
<evidence type="ECO:0000256" key="6">
    <source>
        <dbReference type="ARBA" id="ARBA00022984"/>
    </source>
</evidence>
<gene>
    <name evidence="10" type="ORF">FO441_04835</name>
</gene>
<accession>A0A558AZC2</accession>
<comment type="caution">
    <text evidence="10">The sequence shown here is derived from an EMBL/GenBank/DDBJ whole genome shotgun (WGS) entry which is preliminary data.</text>
</comment>
<keyword evidence="6" id="KW-0573">Peptidoglycan synthesis</keyword>
<keyword evidence="3" id="KW-0963">Cytoplasm</keyword>
<dbReference type="Proteomes" id="UP000315103">
    <property type="component" value="Unassembled WGS sequence"/>
</dbReference>
<evidence type="ECO:0000256" key="1">
    <source>
        <dbReference type="ARBA" id="ARBA00004496"/>
    </source>
</evidence>
<organism evidence="10 11">
    <name type="scientific">Salinicoccus cyprini</name>
    <dbReference type="NCBI Taxonomy" id="2493691"/>
    <lineage>
        <taxon>Bacteria</taxon>
        <taxon>Bacillati</taxon>
        <taxon>Bacillota</taxon>
        <taxon>Bacilli</taxon>
        <taxon>Bacillales</taxon>
        <taxon>Staphylococcaceae</taxon>
        <taxon>Salinicoccus</taxon>
    </lineage>
</organism>
<protein>
    <submittedName>
        <fullName evidence="10">Aminoacyltransferase</fullName>
    </submittedName>
</protein>
<sequence length="424" mass="50224">MKFAELTEREYRDYIEKGEESAFFQMMENKRNREMDKDKVRLLGVKDEDNTVIAACLFTLKKTVMGKYFYYSNRGPVLDYHNHEHVRFFLQGLTQYLKKNNGLYVKLDPNWIYRKYDKDVNEKADYPEQHALVTIMEEEGYVHQGFTRGYSRTSQARWMSVLDLSGYDESTLLKSFDSQRKRNIKKAQKYGVEIRFLELDEINIFLELYLDTSERQDFFTPPDPEKYYSNLKKAYGDKILIPLAYIELDKYISNLSDQIEDSETKRNQMMEKDNKNEKTLNKIGELDKQISKMSEDRMQASELRKNEGNILNLASGIYFETPYEMVYHSGASSTQFSQFVGPYMMHFEMMKYCMDKGISRYNFYGVSGDFSENGEDYGVYRFKRGFNAEIEELVGDFVKVISKMPYNVYKVKRKLEQRKAARSN</sequence>
<keyword evidence="11" id="KW-1185">Reference proteome</keyword>
<dbReference type="Gene3D" id="3.40.630.30">
    <property type="match status" value="2"/>
</dbReference>
<evidence type="ECO:0000256" key="2">
    <source>
        <dbReference type="ARBA" id="ARBA00009943"/>
    </source>
</evidence>